<evidence type="ECO:0000313" key="3">
    <source>
        <dbReference type="Proteomes" id="UP000886687"/>
    </source>
</evidence>
<evidence type="ECO:0000313" key="2">
    <source>
        <dbReference type="EMBL" id="MCG7939500.1"/>
    </source>
</evidence>
<gene>
    <name evidence="2" type="ORF">JAZ04_11705</name>
</gene>
<sequence length="142" mass="16411">MPNALEKVNTKAELESELQPLYIRQSETKNQIAQLQKQTYAARREVNRFEIDHQNRYREFLAEELDEYSRRLYQEKQKAADDLQAELESHSSELPKIDKDIEEVNAALKEQIAVPADEIIAQQKKVSDLTAVANRISEAIQA</sequence>
<proteinExistence type="predicted"/>
<dbReference type="Proteomes" id="UP000886687">
    <property type="component" value="Unassembled WGS sequence"/>
</dbReference>
<reference evidence="2" key="1">
    <citation type="journal article" date="2021" name="Proc. Natl. Acad. Sci. U.S.A.">
        <title>Global biogeography of chemosynthetic symbionts reveals both localized and globally distributed symbiont groups. .</title>
        <authorList>
            <person name="Osvatic J.T."/>
            <person name="Wilkins L.G.E."/>
            <person name="Leibrecht L."/>
            <person name="Leray M."/>
            <person name="Zauner S."/>
            <person name="Polzin J."/>
            <person name="Camacho Y."/>
            <person name="Gros O."/>
            <person name="van Gils J.A."/>
            <person name="Eisen J.A."/>
            <person name="Petersen J.M."/>
            <person name="Yuen B."/>
        </authorList>
    </citation>
    <scope>NUCLEOTIDE SEQUENCE</scope>
    <source>
        <strain evidence="2">MAGL173</strain>
    </source>
</reference>
<name>A0A9E4N172_9GAMM</name>
<evidence type="ECO:0000256" key="1">
    <source>
        <dbReference type="SAM" id="Coils"/>
    </source>
</evidence>
<dbReference type="AlphaFoldDB" id="A0A9E4N172"/>
<protein>
    <submittedName>
        <fullName evidence="2">Uncharacterized protein</fullName>
    </submittedName>
</protein>
<feature type="coiled-coil region" evidence="1">
    <location>
        <begin position="58"/>
        <end position="100"/>
    </location>
</feature>
<dbReference type="EMBL" id="JAEPDI010000006">
    <property type="protein sequence ID" value="MCG7939500.1"/>
    <property type="molecule type" value="Genomic_DNA"/>
</dbReference>
<comment type="caution">
    <text evidence="2">The sequence shown here is derived from an EMBL/GenBank/DDBJ whole genome shotgun (WGS) entry which is preliminary data.</text>
</comment>
<keyword evidence="1" id="KW-0175">Coiled coil</keyword>
<organism evidence="2 3">
    <name type="scientific">Candidatus Thiodiazotropha lotti</name>
    <dbReference type="NCBI Taxonomy" id="2792787"/>
    <lineage>
        <taxon>Bacteria</taxon>
        <taxon>Pseudomonadati</taxon>
        <taxon>Pseudomonadota</taxon>
        <taxon>Gammaproteobacteria</taxon>
        <taxon>Chromatiales</taxon>
        <taxon>Sedimenticolaceae</taxon>
        <taxon>Candidatus Thiodiazotropha</taxon>
    </lineage>
</organism>
<accession>A0A9E4N172</accession>